<dbReference type="Pfam" id="PF03729">
    <property type="entry name" value="DUF308"/>
    <property type="match status" value="2"/>
</dbReference>
<dbReference type="PANTHER" id="PTHR34989:SF1">
    <property type="entry name" value="PROTEIN HDED"/>
    <property type="match status" value="1"/>
</dbReference>
<protein>
    <submittedName>
        <fullName evidence="2">DUF308 domain-containing protein</fullName>
    </submittedName>
</protein>
<reference evidence="2 5" key="2">
    <citation type="submission" date="2023-02" db="EMBL/GenBank/DDBJ databases">
        <title>The predominant lactic acid bacteria and yeasts involved in the spontaneous fermentation of millet during the production of the traditional porridge Hausa koko in Ghana.</title>
        <authorList>
            <person name="Atter A."/>
            <person name="Diaz M."/>
        </authorList>
    </citation>
    <scope>NUCLEOTIDE SEQUENCE [LARGE SCALE GENOMIC DNA]</scope>
    <source>
        <strain evidence="2 5">FI11640</strain>
    </source>
</reference>
<dbReference type="GO" id="GO:0005886">
    <property type="term" value="C:plasma membrane"/>
    <property type="evidence" value="ECO:0007669"/>
    <property type="project" value="TreeGrafter"/>
</dbReference>
<keyword evidence="1" id="KW-0472">Membrane</keyword>
<dbReference type="AlphaFoldDB" id="A0A510TX87"/>
<feature type="transmembrane region" description="Helical" evidence="1">
    <location>
        <begin position="36"/>
        <end position="60"/>
    </location>
</feature>
<name>A0A510TX87_9LACO</name>
<dbReference type="RefSeq" id="WP_146995085.1">
    <property type="nucleotide sequence ID" value="NZ_BJTX01000055.1"/>
</dbReference>
<dbReference type="Proteomes" id="UP000326779">
    <property type="component" value="Chromosome"/>
</dbReference>
<feature type="transmembrane region" description="Helical" evidence="1">
    <location>
        <begin position="124"/>
        <end position="142"/>
    </location>
</feature>
<dbReference type="InterPro" id="IPR052712">
    <property type="entry name" value="Acid_resist_chaperone_HdeD"/>
</dbReference>
<organism evidence="3 4">
    <name type="scientific">Schleiferilactobacillus harbinensis</name>
    <dbReference type="NCBI Taxonomy" id="304207"/>
    <lineage>
        <taxon>Bacteria</taxon>
        <taxon>Bacillati</taxon>
        <taxon>Bacillota</taxon>
        <taxon>Bacilli</taxon>
        <taxon>Lactobacillales</taxon>
        <taxon>Lactobacillaceae</taxon>
        <taxon>Schleiferilactobacillus</taxon>
    </lineage>
</organism>
<feature type="transmembrane region" description="Helical" evidence="1">
    <location>
        <begin position="148"/>
        <end position="168"/>
    </location>
</feature>
<evidence type="ECO:0000256" key="1">
    <source>
        <dbReference type="SAM" id="Phobius"/>
    </source>
</evidence>
<keyword evidence="1" id="KW-1133">Transmembrane helix</keyword>
<feature type="transmembrane region" description="Helical" evidence="1">
    <location>
        <begin position="97"/>
        <end position="117"/>
    </location>
</feature>
<evidence type="ECO:0000313" key="2">
    <source>
        <dbReference type="EMBL" id="MEE6715130.1"/>
    </source>
</evidence>
<evidence type="ECO:0000313" key="3">
    <source>
        <dbReference type="EMBL" id="QFR22190.1"/>
    </source>
</evidence>
<keyword evidence="1" id="KW-0812">Transmembrane</keyword>
<dbReference type="PANTHER" id="PTHR34989">
    <property type="entry name" value="PROTEIN HDED"/>
    <property type="match status" value="1"/>
</dbReference>
<reference evidence="3 4" key="1">
    <citation type="submission" date="2019-10" db="EMBL/GenBank/DDBJ databases">
        <title>The completed genome of Lactobacillus harbinensis M1.</title>
        <authorList>
            <person name="Zheng Y."/>
        </authorList>
    </citation>
    <scope>NUCLEOTIDE SEQUENCE [LARGE SCALE GENOMIC DNA]</scope>
    <source>
        <strain evidence="3 4">M1</strain>
    </source>
</reference>
<proteinExistence type="predicted"/>
<accession>A0A510TX87</accession>
<keyword evidence="5" id="KW-1185">Reference proteome</keyword>
<feature type="transmembrane region" description="Helical" evidence="1">
    <location>
        <begin position="12"/>
        <end position="30"/>
    </location>
</feature>
<dbReference type="InterPro" id="IPR005325">
    <property type="entry name" value="DUF308_memb"/>
</dbReference>
<dbReference type="KEGG" id="lhb:D1010_01300"/>
<dbReference type="EMBL" id="CP045143">
    <property type="protein sequence ID" value="QFR22190.1"/>
    <property type="molecule type" value="Genomic_DNA"/>
</dbReference>
<gene>
    <name evidence="3" type="ORF">D1010_01300</name>
    <name evidence="2" type="ORF">PS435_04580</name>
</gene>
<evidence type="ECO:0000313" key="4">
    <source>
        <dbReference type="Proteomes" id="UP000326779"/>
    </source>
</evidence>
<dbReference type="EMBL" id="JAQSGK010000008">
    <property type="protein sequence ID" value="MEE6715130.1"/>
    <property type="molecule type" value="Genomic_DNA"/>
</dbReference>
<dbReference type="Proteomes" id="UP001330016">
    <property type="component" value="Unassembled WGS sequence"/>
</dbReference>
<sequence>MDRFDSPRQRFRWPLAILGAIFIVLGLWAFSRPGGAFRGIVWAFALGVLFKGVMDIAVWYDMGKAGAKRPTYVLLTGILDILFAILLFANGMLSTLFMAYLFAAWFLVDSIASIAAADFSLHRTFNIVMGILGIIVGIMMLINPFYSIFTLAYLVAAYLLIFGVILLTRAF</sequence>
<evidence type="ECO:0000313" key="5">
    <source>
        <dbReference type="Proteomes" id="UP001330016"/>
    </source>
</evidence>
<feature type="transmembrane region" description="Helical" evidence="1">
    <location>
        <begin position="72"/>
        <end position="91"/>
    </location>
</feature>